<evidence type="ECO:0000256" key="4">
    <source>
        <dbReference type="ARBA" id="ARBA00022824"/>
    </source>
</evidence>
<dbReference type="PANTHER" id="PTHR23319:SF36">
    <property type="entry name" value="MEMBRANE-ANCHORED LIPID-BINDING PROTEIN LAM4-RELATED"/>
    <property type="match status" value="1"/>
</dbReference>
<feature type="compositionally biased region" description="Basic residues" evidence="8">
    <location>
        <begin position="1"/>
        <end position="12"/>
    </location>
</feature>
<proteinExistence type="inferred from homology"/>
<feature type="region of interest" description="Disordered" evidence="8">
    <location>
        <begin position="259"/>
        <end position="346"/>
    </location>
</feature>
<feature type="region of interest" description="Disordered" evidence="8">
    <location>
        <begin position="366"/>
        <end position="421"/>
    </location>
</feature>
<reference evidence="10" key="1">
    <citation type="submission" date="2022-08" db="EMBL/GenBank/DDBJ databases">
        <authorList>
            <person name="Byrne P K."/>
        </authorList>
    </citation>
    <scope>NUCLEOTIDE SEQUENCE</scope>
    <source>
        <strain evidence="10">UCD650</strain>
    </source>
</reference>
<comment type="subcellular location">
    <subcellularLocation>
        <location evidence="7">Endomembrane system</location>
        <topology evidence="7">Single-pass membrane protein</topology>
    </subcellularLocation>
    <subcellularLocation>
        <location evidence="1">Endoplasmic reticulum membrane</location>
    </subcellularLocation>
</comment>
<feature type="compositionally biased region" description="Basic and acidic residues" evidence="8">
    <location>
        <begin position="305"/>
        <end position="320"/>
    </location>
</feature>
<evidence type="ECO:0000256" key="1">
    <source>
        <dbReference type="ARBA" id="ARBA00004586"/>
    </source>
</evidence>
<keyword evidence="5" id="KW-1133">Transmembrane helix</keyword>
<feature type="region of interest" description="Disordered" evidence="8">
    <location>
        <begin position="516"/>
        <end position="549"/>
    </location>
</feature>
<evidence type="ECO:0000313" key="10">
    <source>
        <dbReference type="EMBL" id="CAI1725189.1"/>
    </source>
</evidence>
<protein>
    <recommendedName>
        <fullName evidence="9">VASt domain-containing protein</fullName>
    </recommendedName>
</protein>
<comment type="similarity">
    <text evidence="2">Belongs to the YSP2 family.</text>
</comment>
<feature type="region of interest" description="Disordered" evidence="8">
    <location>
        <begin position="204"/>
        <end position="246"/>
    </location>
</feature>
<evidence type="ECO:0000256" key="3">
    <source>
        <dbReference type="ARBA" id="ARBA00022692"/>
    </source>
</evidence>
<dbReference type="Proteomes" id="UP001152964">
    <property type="component" value="Chromosome 15"/>
</dbReference>
<dbReference type="PANTHER" id="PTHR23319">
    <property type="entry name" value="GRAM DOMAIN CONTAINING 1B, ISOFORM E"/>
    <property type="match status" value="1"/>
</dbReference>
<dbReference type="SMART" id="SM00568">
    <property type="entry name" value="GRAM"/>
    <property type="match status" value="1"/>
</dbReference>
<feature type="compositionally biased region" description="Polar residues" evidence="8">
    <location>
        <begin position="743"/>
        <end position="754"/>
    </location>
</feature>
<dbReference type="EMBL" id="OX291505">
    <property type="protein sequence ID" value="CAI1725189.1"/>
    <property type="molecule type" value="Genomic_DNA"/>
</dbReference>
<evidence type="ECO:0000259" key="9">
    <source>
        <dbReference type="PROSITE" id="PS51778"/>
    </source>
</evidence>
<dbReference type="Gene3D" id="2.30.29.30">
    <property type="entry name" value="Pleckstrin-homology domain (PH domain)/Phosphotyrosine-binding domain (PTB)"/>
    <property type="match status" value="1"/>
</dbReference>
<evidence type="ECO:0000256" key="6">
    <source>
        <dbReference type="ARBA" id="ARBA00023136"/>
    </source>
</evidence>
<dbReference type="InterPro" id="IPR031968">
    <property type="entry name" value="VASt"/>
</dbReference>
<keyword evidence="6" id="KW-0472">Membrane</keyword>
<feature type="compositionally biased region" description="Acidic residues" evidence="8">
    <location>
        <begin position="696"/>
        <end position="715"/>
    </location>
</feature>
<feature type="region of interest" description="Disordered" evidence="8">
    <location>
        <begin position="114"/>
        <end position="179"/>
    </location>
</feature>
<dbReference type="CDD" id="cd13220">
    <property type="entry name" value="PH-GRAM_GRAMDC"/>
    <property type="match status" value="1"/>
</dbReference>
<dbReference type="PROSITE" id="PS51778">
    <property type="entry name" value="VAST"/>
    <property type="match status" value="2"/>
</dbReference>
<feature type="compositionally biased region" description="Basic and acidic residues" evidence="8">
    <location>
        <begin position="29"/>
        <end position="39"/>
    </location>
</feature>
<sequence length="1362" mass="152319">MPKDAKKKHHWGRSLLSSIGLKRKHKKEHTSSSDTKRPETNYARTSHGNGSRAEAAQFMSGNKNLDIPKPPITERFAESPAKGSQKADSSLAPSQGVFNIPIVIDPMETNRLNKTNTSLTLGSSKGRYANENLNLNPNSNSMQSLSPQAIERERERPEKERRKETNRAEKATPESHKAHTAFETFLSFARNAVNHVPKINVEEADDSAGSKNEPKHLKKNPLQVSRTTSEKSTNGKYAQSLQENDDPFLKNLDNVLAASASSPRINQQSDTTTTETKNKPSPFAFTNLKNHVHSSLNSKSLSRSNSKDDISSDRANKDSNDFASRVTFEPIRHSDDKPIPGEGNLKLEHFNDSQATFEEPLTEYSDLSAGEDGFDTDDIPLQDDVRDSNENEVEKRPSSRKDSSKLSAVSSPTVDDVRPRRRVKSMISAANAYQNGRHDFIQKRLSSLSSNGFTKNDSDNEDREPRVMSKKFLTRRSFSPGNISSGMRVLPSTALKYSLNIVKNSTDIANTIIPRPSISNGHTSSGMRRSSSKSFSSTPYSIVEPSGEDGNRRNIEIKGVEYASEKKNSEFHTIFKDSGVNPDERLIADHSCALSRDILSQGKIYISDHHIGFYSNILGWVSTVFIPFETIIQIEKKTTAGIFPNGIAIDTLHTKYSFASFTSRDATYDLITEVWNQTILQKRFHNVSNNSSNSISDDEEDDDYDYDDDDDDDLYDSTNNVTDSTDMTSDISVGKPGDPSMPSKDTNGARNLSVESEVPLLGPTKHPPTEAGYKPESNEKLVNESTIPAPLGKVVNILFGKNVSYITTILKAQNNHDISPISGLVDLATLTENQRREYSYIKPTPGAIGPSETKCLITETTEHLDLDDYVQVLQTTRTPDIPSGNSFYVRSLYLLSWASNYETKLKVYVSVEWTGKSLIKSPIEKGTFDGVGDTLKITVDSINKFLSKPTLKSKKFSRESGAAMSSLPKMEPNSHAPTEVDIQKNKEDSIVRENENIPAPLGTVVQLLFGSNTDYMKKTITRDKNNVNVETIPTFSPSLADGATRHYEYIKKLNNSVGPKQTKCLLTETIEHMDINDYVLVNQSTRSPDVPSGNNFTVESKIYLCWGQHDTTNMTVITKVSWTSKSFLKGPIEKGSVEGQKASVEFMISELKDIINAAKTAKPVKRKTKNHGKHRPVHNKIEQKIPESQNTEKDKDTFTYILDFIQDNINLDIFMNPQKLTLIAGIAIMCFWLLGFKPFKSQENFQIIKPGRILIDGQEYNYVPSFGTLYSSYEDKILSGKRKTSTDYEKNVNPVTGRERDIWDWIDNRGNSVLPQEHATLGNVDRHTLQQLVESVRVTELQLEHMKTMLDDIKMDKDNFSP</sequence>
<keyword evidence="4" id="KW-0256">Endoplasmic reticulum</keyword>
<feature type="compositionally biased region" description="Polar residues" evidence="8">
    <location>
        <begin position="717"/>
        <end position="731"/>
    </location>
</feature>
<evidence type="ECO:0000256" key="2">
    <source>
        <dbReference type="ARBA" id="ARBA00006582"/>
    </source>
</evidence>
<dbReference type="Pfam" id="PF02893">
    <property type="entry name" value="GRAM"/>
    <property type="match status" value="1"/>
</dbReference>
<keyword evidence="11" id="KW-1185">Reference proteome</keyword>
<organism evidence="10 11">
    <name type="scientific">Saccharomyces eubayanus</name>
    <name type="common">Yeast</name>
    <dbReference type="NCBI Taxonomy" id="1080349"/>
    <lineage>
        <taxon>Eukaryota</taxon>
        <taxon>Fungi</taxon>
        <taxon>Dikarya</taxon>
        <taxon>Ascomycota</taxon>
        <taxon>Saccharomycotina</taxon>
        <taxon>Saccharomycetes</taxon>
        <taxon>Saccharomycetales</taxon>
        <taxon>Saccharomycetaceae</taxon>
        <taxon>Saccharomyces</taxon>
    </lineage>
</organism>
<feature type="compositionally biased region" description="Polar residues" evidence="8">
    <location>
        <begin position="86"/>
        <end position="96"/>
    </location>
</feature>
<dbReference type="Pfam" id="PF16016">
    <property type="entry name" value="VASt"/>
    <property type="match status" value="2"/>
</dbReference>
<feature type="domain" description="VASt" evidence="9">
    <location>
        <begin position="987"/>
        <end position="1159"/>
    </location>
</feature>
<feature type="compositionally biased region" description="Basic and acidic residues" evidence="8">
    <location>
        <begin position="330"/>
        <end position="346"/>
    </location>
</feature>
<feature type="domain" description="VASt" evidence="9">
    <location>
        <begin position="778"/>
        <end position="950"/>
    </location>
</feature>
<feature type="region of interest" description="Disordered" evidence="8">
    <location>
        <begin position="1"/>
        <end position="96"/>
    </location>
</feature>
<evidence type="ECO:0000313" key="11">
    <source>
        <dbReference type="Proteomes" id="UP001152964"/>
    </source>
</evidence>
<feature type="compositionally biased region" description="Polar residues" evidence="8">
    <location>
        <begin position="259"/>
        <end position="275"/>
    </location>
</feature>
<feature type="compositionally biased region" description="Low complexity" evidence="8">
    <location>
        <begin position="294"/>
        <end position="304"/>
    </location>
</feature>
<evidence type="ECO:0000256" key="8">
    <source>
        <dbReference type="SAM" id="MobiDB-lite"/>
    </source>
</evidence>
<keyword evidence="3" id="KW-0812">Transmembrane</keyword>
<feature type="compositionally biased region" description="Low complexity" evidence="8">
    <location>
        <begin position="524"/>
        <end position="541"/>
    </location>
</feature>
<dbReference type="InterPro" id="IPR051482">
    <property type="entry name" value="Cholesterol_transport"/>
</dbReference>
<feature type="compositionally biased region" description="Basic and acidic residues" evidence="8">
    <location>
        <begin position="150"/>
        <end position="177"/>
    </location>
</feature>
<evidence type="ECO:0000256" key="7">
    <source>
        <dbReference type="ARBA" id="ARBA00037847"/>
    </source>
</evidence>
<feature type="compositionally biased region" description="Acidic residues" evidence="8">
    <location>
        <begin position="372"/>
        <end position="381"/>
    </location>
</feature>
<feature type="compositionally biased region" description="Low complexity" evidence="8">
    <location>
        <begin position="130"/>
        <end position="146"/>
    </location>
</feature>
<name>A0ABN8VJG8_SACEU</name>
<feature type="compositionally biased region" description="Polar residues" evidence="8">
    <location>
        <begin position="114"/>
        <end position="123"/>
    </location>
</feature>
<gene>
    <name evidence="10" type="primary">U6500O02480</name>
    <name evidence="10" type="ORF">SEUBUCD650_0O02480</name>
</gene>
<feature type="region of interest" description="Disordered" evidence="8">
    <location>
        <begin position="688"/>
        <end position="778"/>
    </location>
</feature>
<dbReference type="InterPro" id="IPR011993">
    <property type="entry name" value="PH-like_dom_sf"/>
</dbReference>
<feature type="compositionally biased region" description="Polar residues" evidence="8">
    <location>
        <begin position="222"/>
        <end position="242"/>
    </location>
</feature>
<feature type="region of interest" description="Disordered" evidence="8">
    <location>
        <begin position="956"/>
        <end position="976"/>
    </location>
</feature>
<feature type="compositionally biased region" description="Basic and acidic residues" evidence="8">
    <location>
        <begin position="383"/>
        <end position="404"/>
    </location>
</feature>
<dbReference type="InterPro" id="IPR004182">
    <property type="entry name" value="GRAM"/>
</dbReference>
<evidence type="ECO:0000256" key="5">
    <source>
        <dbReference type="ARBA" id="ARBA00022989"/>
    </source>
</evidence>
<accession>A0ABN8VJG8</accession>